<dbReference type="Proteomes" id="UP001589710">
    <property type="component" value="Unassembled WGS sequence"/>
</dbReference>
<keyword evidence="2" id="KW-1185">Reference proteome</keyword>
<name>A0ABV5RA02_9ACTN</name>
<evidence type="ECO:0000313" key="1">
    <source>
        <dbReference type="EMBL" id="MFB9574677.1"/>
    </source>
</evidence>
<accession>A0ABV5RA02</accession>
<evidence type="ECO:0008006" key="3">
    <source>
        <dbReference type="Google" id="ProtNLM"/>
    </source>
</evidence>
<comment type="caution">
    <text evidence="1">The sequence shown here is derived from an EMBL/GenBank/DDBJ whole genome shotgun (WGS) entry which is preliminary data.</text>
</comment>
<reference evidence="1 2" key="1">
    <citation type="submission" date="2024-09" db="EMBL/GenBank/DDBJ databases">
        <authorList>
            <person name="Sun Q."/>
            <person name="Mori K."/>
        </authorList>
    </citation>
    <scope>NUCLEOTIDE SEQUENCE [LARGE SCALE GENOMIC DNA]</scope>
    <source>
        <strain evidence="1 2">JCM 3331</strain>
    </source>
</reference>
<sequence>MTSVGIDVELHSARPARNWKKARATFLRGCYGRAEALADALGSLHYLGVPGRLTAVDLYGDTVMNEQEAAVALTEVPGLKELCADERQRAALDDLAAVLQECADTPGSYVWFAGD</sequence>
<dbReference type="EMBL" id="JBHMCG010000097">
    <property type="protein sequence ID" value="MFB9574677.1"/>
    <property type="molecule type" value="Genomic_DNA"/>
</dbReference>
<protein>
    <recommendedName>
        <fullName evidence="3">Barstar (barnase inhibitor) domain-containing protein</fullName>
    </recommendedName>
</protein>
<proteinExistence type="predicted"/>
<dbReference type="RefSeq" id="WP_345518116.1">
    <property type="nucleotide sequence ID" value="NZ_BAAAXD010000045.1"/>
</dbReference>
<organism evidence="1 2">
    <name type="scientific">Streptomyces yanii</name>
    <dbReference type="NCBI Taxonomy" id="78510"/>
    <lineage>
        <taxon>Bacteria</taxon>
        <taxon>Bacillati</taxon>
        <taxon>Actinomycetota</taxon>
        <taxon>Actinomycetes</taxon>
        <taxon>Kitasatosporales</taxon>
        <taxon>Streptomycetaceae</taxon>
        <taxon>Streptomyces</taxon>
    </lineage>
</organism>
<gene>
    <name evidence="1" type="ORF">ACFFTL_20885</name>
</gene>
<evidence type="ECO:0000313" key="2">
    <source>
        <dbReference type="Proteomes" id="UP001589710"/>
    </source>
</evidence>